<dbReference type="GO" id="GO:0006820">
    <property type="term" value="P:monoatomic anion transport"/>
    <property type="evidence" value="ECO:0007669"/>
    <property type="project" value="TreeGrafter"/>
</dbReference>
<evidence type="ECO:0000313" key="7">
    <source>
        <dbReference type="EMBL" id="CAF5054166.1"/>
    </source>
</evidence>
<dbReference type="InterPro" id="IPR036259">
    <property type="entry name" value="MFS_trans_sf"/>
</dbReference>
<dbReference type="Pfam" id="PF07690">
    <property type="entry name" value="MFS_1"/>
    <property type="match status" value="1"/>
</dbReference>
<sequence length="135" mass="14620">MTLSNIYNQMPKRYLLSLLGFFGLFNAFLLRSNLSIAIVAMITPTIEKTSANTTTIIPAAFNWSTTTQGYILSSFFYGYAFAQIPAGFLATRFGGRILFGGSIGLCAFLTLFTPLCAQSGSGTLIFLRVLEGLSS</sequence>
<feature type="non-terminal residue" evidence="7">
    <location>
        <position position="1"/>
    </location>
</feature>
<dbReference type="InterPro" id="IPR050382">
    <property type="entry name" value="MFS_Na/Anion_cotransporter"/>
</dbReference>
<evidence type="ECO:0000313" key="8">
    <source>
        <dbReference type="Proteomes" id="UP000681720"/>
    </source>
</evidence>
<evidence type="ECO:0000256" key="5">
    <source>
        <dbReference type="SAM" id="Phobius"/>
    </source>
</evidence>
<dbReference type="InterPro" id="IPR011701">
    <property type="entry name" value="MFS"/>
</dbReference>
<comment type="caution">
    <text evidence="7">The sequence shown here is derived from an EMBL/GenBank/DDBJ whole genome shotgun (WGS) entry which is preliminary data.</text>
</comment>
<keyword evidence="3 5" id="KW-1133">Transmembrane helix</keyword>
<gene>
    <name evidence="7" type="ORF">GIL414_LOCUS60140</name>
</gene>
<reference evidence="7" key="1">
    <citation type="submission" date="2021-02" db="EMBL/GenBank/DDBJ databases">
        <authorList>
            <person name="Nowell W R."/>
        </authorList>
    </citation>
    <scope>NUCLEOTIDE SEQUENCE</scope>
</reference>
<evidence type="ECO:0000259" key="6">
    <source>
        <dbReference type="PROSITE" id="PS50850"/>
    </source>
</evidence>
<dbReference type="PANTHER" id="PTHR11662">
    <property type="entry name" value="SOLUTE CARRIER FAMILY 17"/>
    <property type="match status" value="1"/>
</dbReference>
<dbReference type="Gene3D" id="1.20.120.540">
    <property type="entry name" value="Voltage-gated potassium channels"/>
    <property type="match status" value="1"/>
</dbReference>
<name>A0A8S3EGK6_9BILA</name>
<accession>A0A8S3EGK6</accession>
<evidence type="ECO:0000256" key="1">
    <source>
        <dbReference type="ARBA" id="ARBA00004141"/>
    </source>
</evidence>
<comment type="subcellular location">
    <subcellularLocation>
        <location evidence="1">Membrane</location>
        <topology evidence="1">Multi-pass membrane protein</topology>
    </subcellularLocation>
</comment>
<protein>
    <recommendedName>
        <fullName evidence="6">Major facilitator superfamily (MFS) profile domain-containing protein</fullName>
    </recommendedName>
</protein>
<dbReference type="InterPro" id="IPR020846">
    <property type="entry name" value="MFS_dom"/>
</dbReference>
<dbReference type="PANTHER" id="PTHR11662:SF399">
    <property type="entry name" value="FI19708P1-RELATED"/>
    <property type="match status" value="1"/>
</dbReference>
<dbReference type="PROSITE" id="PS50850">
    <property type="entry name" value="MFS"/>
    <property type="match status" value="1"/>
</dbReference>
<evidence type="ECO:0000256" key="2">
    <source>
        <dbReference type="ARBA" id="ARBA00022692"/>
    </source>
</evidence>
<dbReference type="EMBL" id="CAJOBJ010230682">
    <property type="protein sequence ID" value="CAF5054166.1"/>
    <property type="molecule type" value="Genomic_DNA"/>
</dbReference>
<organism evidence="7 8">
    <name type="scientific">Rotaria magnacalcarata</name>
    <dbReference type="NCBI Taxonomy" id="392030"/>
    <lineage>
        <taxon>Eukaryota</taxon>
        <taxon>Metazoa</taxon>
        <taxon>Spiralia</taxon>
        <taxon>Gnathifera</taxon>
        <taxon>Rotifera</taxon>
        <taxon>Eurotatoria</taxon>
        <taxon>Bdelloidea</taxon>
        <taxon>Philodinida</taxon>
        <taxon>Philodinidae</taxon>
        <taxon>Rotaria</taxon>
    </lineage>
</organism>
<feature type="domain" description="Major facilitator superfamily (MFS) profile" evidence="6">
    <location>
        <begin position="12"/>
        <end position="135"/>
    </location>
</feature>
<dbReference type="InterPro" id="IPR027378">
    <property type="entry name" value="Nucleotide_channel_N"/>
</dbReference>
<proteinExistence type="predicted"/>
<dbReference type="Proteomes" id="UP000681720">
    <property type="component" value="Unassembled WGS sequence"/>
</dbReference>
<feature type="transmembrane region" description="Helical" evidence="5">
    <location>
        <begin position="70"/>
        <end position="90"/>
    </location>
</feature>
<keyword evidence="2 5" id="KW-0812">Transmembrane</keyword>
<keyword evidence="4 5" id="KW-0472">Membrane</keyword>
<evidence type="ECO:0000256" key="3">
    <source>
        <dbReference type="ARBA" id="ARBA00022989"/>
    </source>
</evidence>
<dbReference type="GO" id="GO:0016020">
    <property type="term" value="C:membrane"/>
    <property type="evidence" value="ECO:0007669"/>
    <property type="project" value="UniProtKB-SubCell"/>
</dbReference>
<dbReference type="AlphaFoldDB" id="A0A8S3EGK6"/>
<feature type="transmembrane region" description="Helical" evidence="5">
    <location>
        <begin position="97"/>
        <end position="115"/>
    </location>
</feature>
<dbReference type="GO" id="GO:0022857">
    <property type="term" value="F:transmembrane transporter activity"/>
    <property type="evidence" value="ECO:0007669"/>
    <property type="project" value="InterPro"/>
</dbReference>
<dbReference type="SUPFAM" id="SSF103473">
    <property type="entry name" value="MFS general substrate transporter"/>
    <property type="match status" value="1"/>
</dbReference>
<evidence type="ECO:0000256" key="4">
    <source>
        <dbReference type="ARBA" id="ARBA00023136"/>
    </source>
</evidence>